<keyword evidence="4 6" id="KW-1133">Transmembrane helix</keyword>
<dbReference type="PANTHER" id="PTHR30572:SF18">
    <property type="entry name" value="ABC-TYPE MACROLIDE FAMILY EXPORT SYSTEM PERMEASE COMPONENT 2"/>
    <property type="match status" value="1"/>
</dbReference>
<sequence length="807" mass="91733">MIQHYLIIAWRNLIRNRFFSLINIAGFAIAITCSLLLGMYSWHETHYDNFHEKKDHIFLVGAQGKTAEDEWEGGWTTPPLGPALDDYFAEVEAFTRLCFWFEEVPVSNGDQKVIEKGIVGADSSVFDIFTIPFVEGNPATALALPNSIVLTQSAAKKYFGDENPMGQTLHFDHFFNECKVTGIVEDYPDNSHFDFEILLSLSSLKTINFNFDNSWHNHTFVTYVLLNDQVIPSQVSAKFPQFLKDRYEPYLLKRFGKTYTEMYQGGDYYRFFLKPLDQVHLSTLVFENREGVALQTYALGIIGLVILLLAVINYVNLSTAISSNRAKEIGIRKTIGSGKMPLIKQFIAESVSISLLGLAIGVLLLDICLPYFNNITGQNLSLDYTDPLTILGLIGFALLIGVLGGIYPALVISSFKPVSILGQQKQFGGGKVVFRNILVMMQFAICVIMIISTLVVYKQFKFMQNINLGFDTDQVLVVRRPGLLNKNQEAFKQELLKRSDVINVSYTNTIPGRHFDGHGQHFQEEPMDKSHTIYPLVSDIDLLETLDLEIVQGQQFDPEHPDRKVALINEAAVRKLQMEDPLDMVIDRGTMGNEPYPVIGVVKDFHFNSFHHQVEPLVIFPLNQLQDFRFDYILVKVQSGDVGNTVKEIEKSWQQLSNHGPFDYTFLDQDFNRLFQREQITAKVYATFSFISIFIACLGLLGMISYFIVKRTKEIGIRKIVGASTRHIILLLSKDFSKWMIISFVIGMPLAWYFMHNWIQNFAYKTKFDWWIFALAGGIVLVIALLTVSMQTVKAALTKPVDSLRNE</sequence>
<dbReference type="InterPro" id="IPR025857">
    <property type="entry name" value="MacB_PCD"/>
</dbReference>
<evidence type="ECO:0000256" key="5">
    <source>
        <dbReference type="ARBA" id="ARBA00023136"/>
    </source>
</evidence>
<keyword evidence="3 6" id="KW-0812">Transmembrane</keyword>
<dbReference type="EMBL" id="JAUJEA010000019">
    <property type="protein sequence ID" value="MDN5205483.1"/>
    <property type="molecule type" value="Genomic_DNA"/>
</dbReference>
<feature type="domain" description="MacB-like periplasmic core" evidence="8">
    <location>
        <begin position="444"/>
        <end position="648"/>
    </location>
</feature>
<evidence type="ECO:0000256" key="4">
    <source>
        <dbReference type="ARBA" id="ARBA00022989"/>
    </source>
</evidence>
<feature type="transmembrane region" description="Helical" evidence="6">
    <location>
        <begin position="736"/>
        <end position="755"/>
    </location>
</feature>
<gene>
    <name evidence="9" type="ORF">QQ008_29135</name>
</gene>
<keyword evidence="10" id="KW-1185">Reference proteome</keyword>
<evidence type="ECO:0000256" key="2">
    <source>
        <dbReference type="ARBA" id="ARBA00022475"/>
    </source>
</evidence>
<dbReference type="InterPro" id="IPR050250">
    <property type="entry name" value="Macrolide_Exporter_MacB"/>
</dbReference>
<keyword evidence="2" id="KW-1003">Cell membrane</keyword>
<feature type="domain" description="ABC3 transporter permease C-terminal" evidence="7">
    <location>
        <begin position="687"/>
        <end position="788"/>
    </location>
</feature>
<comment type="subcellular location">
    <subcellularLocation>
        <location evidence="1">Cell membrane</location>
        <topology evidence="1">Multi-pass membrane protein</topology>
    </subcellularLocation>
</comment>
<dbReference type="RefSeq" id="WP_346755505.1">
    <property type="nucleotide sequence ID" value="NZ_JAUJEA010000019.1"/>
</dbReference>
<evidence type="ECO:0000259" key="8">
    <source>
        <dbReference type="Pfam" id="PF12704"/>
    </source>
</evidence>
<organism evidence="9 10">
    <name type="scientific">Splendidivirga corallicola</name>
    <dbReference type="NCBI Taxonomy" id="3051826"/>
    <lineage>
        <taxon>Bacteria</taxon>
        <taxon>Pseudomonadati</taxon>
        <taxon>Bacteroidota</taxon>
        <taxon>Cytophagia</taxon>
        <taxon>Cytophagales</taxon>
        <taxon>Splendidivirgaceae</taxon>
        <taxon>Splendidivirga</taxon>
    </lineage>
</organism>
<feature type="transmembrane region" description="Helical" evidence="6">
    <location>
        <begin position="21"/>
        <end position="42"/>
    </location>
</feature>
<feature type="domain" description="ABC3 transporter permease C-terminal" evidence="7">
    <location>
        <begin position="301"/>
        <end position="416"/>
    </location>
</feature>
<feature type="domain" description="MacB-like periplasmic core" evidence="8">
    <location>
        <begin position="20"/>
        <end position="239"/>
    </location>
</feature>
<dbReference type="InterPro" id="IPR003838">
    <property type="entry name" value="ABC3_permease_C"/>
</dbReference>
<reference evidence="9" key="1">
    <citation type="submission" date="2023-06" db="EMBL/GenBank/DDBJ databases">
        <title>Genomic of Parafulvivirga corallium.</title>
        <authorList>
            <person name="Wang G."/>
        </authorList>
    </citation>
    <scope>NUCLEOTIDE SEQUENCE</scope>
    <source>
        <strain evidence="9">BMA10</strain>
    </source>
</reference>
<evidence type="ECO:0000256" key="1">
    <source>
        <dbReference type="ARBA" id="ARBA00004651"/>
    </source>
</evidence>
<dbReference type="Pfam" id="PF12704">
    <property type="entry name" value="MacB_PCD"/>
    <property type="match status" value="2"/>
</dbReference>
<accession>A0ABT8KYQ9</accession>
<evidence type="ECO:0000256" key="3">
    <source>
        <dbReference type="ARBA" id="ARBA00022692"/>
    </source>
</evidence>
<evidence type="ECO:0000313" key="10">
    <source>
        <dbReference type="Proteomes" id="UP001172082"/>
    </source>
</evidence>
<feature type="transmembrane region" description="Helical" evidence="6">
    <location>
        <begin position="392"/>
        <end position="412"/>
    </location>
</feature>
<comment type="caution">
    <text evidence="9">The sequence shown here is derived from an EMBL/GenBank/DDBJ whole genome shotgun (WGS) entry which is preliminary data.</text>
</comment>
<keyword evidence="5 6" id="KW-0472">Membrane</keyword>
<feature type="transmembrane region" description="Helical" evidence="6">
    <location>
        <begin position="297"/>
        <end position="317"/>
    </location>
</feature>
<feature type="transmembrane region" description="Helical" evidence="6">
    <location>
        <begin position="684"/>
        <end position="709"/>
    </location>
</feature>
<dbReference type="PANTHER" id="PTHR30572">
    <property type="entry name" value="MEMBRANE COMPONENT OF TRANSPORTER-RELATED"/>
    <property type="match status" value="1"/>
</dbReference>
<name>A0ABT8KYQ9_9BACT</name>
<feature type="transmembrane region" description="Helical" evidence="6">
    <location>
        <begin position="770"/>
        <end position="789"/>
    </location>
</feature>
<evidence type="ECO:0000259" key="7">
    <source>
        <dbReference type="Pfam" id="PF02687"/>
    </source>
</evidence>
<feature type="transmembrane region" description="Helical" evidence="6">
    <location>
        <begin position="433"/>
        <end position="457"/>
    </location>
</feature>
<proteinExistence type="predicted"/>
<dbReference type="Pfam" id="PF02687">
    <property type="entry name" value="FtsX"/>
    <property type="match status" value="2"/>
</dbReference>
<protein>
    <submittedName>
        <fullName evidence="9">ABC transporter permease</fullName>
    </submittedName>
</protein>
<feature type="transmembrane region" description="Helical" evidence="6">
    <location>
        <begin position="346"/>
        <end position="372"/>
    </location>
</feature>
<evidence type="ECO:0000256" key="6">
    <source>
        <dbReference type="SAM" id="Phobius"/>
    </source>
</evidence>
<dbReference type="Proteomes" id="UP001172082">
    <property type="component" value="Unassembled WGS sequence"/>
</dbReference>
<evidence type="ECO:0000313" key="9">
    <source>
        <dbReference type="EMBL" id="MDN5205483.1"/>
    </source>
</evidence>